<accession>A0ABV0XLT3</accession>
<dbReference type="Proteomes" id="UP001469553">
    <property type="component" value="Unassembled WGS sequence"/>
</dbReference>
<name>A0ABV0XLT3_9TELE</name>
<sequence length="116" mass="12743">MFQSVQRAPGSSPEECAGEIIGKSCFVFTWKPEWDGRSSPDLASALPPPTPSLLQVCSSRSPKLLFADEPELRLNLQTRLIGALKKLNRLQVCRMKGQFTGRLLKAIVALASCNLE</sequence>
<evidence type="ECO:0000313" key="1">
    <source>
        <dbReference type="EMBL" id="MEQ2282428.1"/>
    </source>
</evidence>
<keyword evidence="2" id="KW-1185">Reference proteome</keyword>
<dbReference type="EMBL" id="JAHRIP010009422">
    <property type="protein sequence ID" value="MEQ2282428.1"/>
    <property type="molecule type" value="Genomic_DNA"/>
</dbReference>
<organism evidence="1 2">
    <name type="scientific">Ameca splendens</name>
    <dbReference type="NCBI Taxonomy" id="208324"/>
    <lineage>
        <taxon>Eukaryota</taxon>
        <taxon>Metazoa</taxon>
        <taxon>Chordata</taxon>
        <taxon>Craniata</taxon>
        <taxon>Vertebrata</taxon>
        <taxon>Euteleostomi</taxon>
        <taxon>Actinopterygii</taxon>
        <taxon>Neopterygii</taxon>
        <taxon>Teleostei</taxon>
        <taxon>Neoteleostei</taxon>
        <taxon>Acanthomorphata</taxon>
        <taxon>Ovalentaria</taxon>
        <taxon>Atherinomorphae</taxon>
        <taxon>Cyprinodontiformes</taxon>
        <taxon>Goodeidae</taxon>
        <taxon>Ameca</taxon>
    </lineage>
</organism>
<comment type="caution">
    <text evidence="1">The sequence shown here is derived from an EMBL/GenBank/DDBJ whole genome shotgun (WGS) entry which is preliminary data.</text>
</comment>
<protein>
    <submittedName>
        <fullName evidence="1">Uncharacterized protein</fullName>
    </submittedName>
</protein>
<reference evidence="1 2" key="1">
    <citation type="submission" date="2021-06" db="EMBL/GenBank/DDBJ databases">
        <authorList>
            <person name="Palmer J.M."/>
        </authorList>
    </citation>
    <scope>NUCLEOTIDE SEQUENCE [LARGE SCALE GENOMIC DNA]</scope>
    <source>
        <strain evidence="1 2">AS_MEX2019</strain>
        <tissue evidence="1">Muscle</tissue>
    </source>
</reference>
<proteinExistence type="predicted"/>
<gene>
    <name evidence="1" type="ORF">AMECASPLE_000604</name>
</gene>
<evidence type="ECO:0000313" key="2">
    <source>
        <dbReference type="Proteomes" id="UP001469553"/>
    </source>
</evidence>